<dbReference type="InterPro" id="IPR020841">
    <property type="entry name" value="PKS_Beta-ketoAc_synthase_dom"/>
</dbReference>
<dbReference type="Pfam" id="PF00109">
    <property type="entry name" value="ketoacyl-synt"/>
    <property type="match status" value="1"/>
</dbReference>
<protein>
    <recommendedName>
        <fullName evidence="3">Ketosynthase family 3 (KS3) domain-containing protein</fullName>
    </recommendedName>
</protein>
<feature type="domain" description="Ketosynthase family 3 (KS3)" evidence="3">
    <location>
        <begin position="1"/>
        <end position="109"/>
    </location>
</feature>
<keyword evidence="1" id="KW-0596">Phosphopantetheine</keyword>
<dbReference type="InterPro" id="IPR050091">
    <property type="entry name" value="PKS_NRPS_Biosynth_Enz"/>
</dbReference>
<dbReference type="SMART" id="SM00825">
    <property type="entry name" value="PKS_KS"/>
    <property type="match status" value="1"/>
</dbReference>
<evidence type="ECO:0000256" key="1">
    <source>
        <dbReference type="ARBA" id="ARBA00022450"/>
    </source>
</evidence>
<feature type="non-terminal residue" evidence="4">
    <location>
        <position position="1"/>
    </location>
</feature>
<dbReference type="GO" id="GO:0071770">
    <property type="term" value="P:DIM/DIP cell wall layer assembly"/>
    <property type="evidence" value="ECO:0007669"/>
    <property type="project" value="TreeGrafter"/>
</dbReference>
<dbReference type="GO" id="GO:0006633">
    <property type="term" value="P:fatty acid biosynthetic process"/>
    <property type="evidence" value="ECO:0007669"/>
    <property type="project" value="TreeGrafter"/>
</dbReference>
<evidence type="ECO:0000256" key="2">
    <source>
        <dbReference type="ARBA" id="ARBA00022553"/>
    </source>
</evidence>
<dbReference type="GO" id="GO:0004312">
    <property type="term" value="F:fatty acid synthase activity"/>
    <property type="evidence" value="ECO:0007669"/>
    <property type="project" value="TreeGrafter"/>
</dbReference>
<evidence type="ECO:0000313" key="5">
    <source>
        <dbReference type="Proteomes" id="UP000189670"/>
    </source>
</evidence>
<proteinExistence type="predicted"/>
<keyword evidence="2" id="KW-0597">Phosphoprotein</keyword>
<dbReference type="SUPFAM" id="SSF53901">
    <property type="entry name" value="Thiolase-like"/>
    <property type="match status" value="1"/>
</dbReference>
<comment type="caution">
    <text evidence="4">The sequence shown here is derived from an EMBL/GenBank/DDBJ whole genome shotgun (WGS) entry which is preliminary data.</text>
</comment>
<dbReference type="InterPro" id="IPR014031">
    <property type="entry name" value="Ketoacyl_synth_C"/>
</dbReference>
<evidence type="ECO:0000259" key="3">
    <source>
        <dbReference type="PROSITE" id="PS52004"/>
    </source>
</evidence>
<dbReference type="InterPro" id="IPR016039">
    <property type="entry name" value="Thiolase-like"/>
</dbReference>
<dbReference type="GO" id="GO:0005886">
    <property type="term" value="C:plasma membrane"/>
    <property type="evidence" value="ECO:0007669"/>
    <property type="project" value="TreeGrafter"/>
</dbReference>
<dbReference type="InterPro" id="IPR014030">
    <property type="entry name" value="Ketoacyl_synth_N"/>
</dbReference>
<dbReference type="Proteomes" id="UP000189670">
    <property type="component" value="Unassembled WGS sequence"/>
</dbReference>
<dbReference type="Pfam" id="PF02801">
    <property type="entry name" value="Ketoacyl-synt_C"/>
    <property type="match status" value="1"/>
</dbReference>
<dbReference type="PANTHER" id="PTHR43775">
    <property type="entry name" value="FATTY ACID SYNTHASE"/>
    <property type="match status" value="1"/>
</dbReference>
<organism evidence="4 5">
    <name type="scientific">Candidatus Magnetoglobus multicellularis str. Araruama</name>
    <dbReference type="NCBI Taxonomy" id="890399"/>
    <lineage>
        <taxon>Bacteria</taxon>
        <taxon>Pseudomonadati</taxon>
        <taxon>Thermodesulfobacteriota</taxon>
        <taxon>Desulfobacteria</taxon>
        <taxon>Desulfobacterales</taxon>
        <taxon>Desulfobacteraceae</taxon>
        <taxon>Candidatus Magnetoglobus</taxon>
    </lineage>
</organism>
<accession>A0A1V1NT36</accession>
<reference evidence="5" key="1">
    <citation type="submission" date="2012-11" db="EMBL/GenBank/DDBJ databases">
        <authorList>
            <person name="Lucero-Rivera Y.E."/>
            <person name="Tovar-Ramirez D."/>
        </authorList>
    </citation>
    <scope>NUCLEOTIDE SEQUENCE [LARGE SCALE GENOMIC DNA]</scope>
    <source>
        <strain evidence="5">Araruama</strain>
    </source>
</reference>
<evidence type="ECO:0000313" key="4">
    <source>
        <dbReference type="EMBL" id="ETR65718.1"/>
    </source>
</evidence>
<dbReference type="CDD" id="cd00833">
    <property type="entry name" value="PKS"/>
    <property type="match status" value="1"/>
</dbReference>
<dbReference type="PROSITE" id="PS52004">
    <property type="entry name" value="KS3_2"/>
    <property type="match status" value="1"/>
</dbReference>
<dbReference type="PANTHER" id="PTHR43775:SF37">
    <property type="entry name" value="SI:DKEY-61P9.11"/>
    <property type="match status" value="1"/>
</dbReference>
<dbReference type="AlphaFoldDB" id="A0A1V1NT36"/>
<dbReference type="EMBL" id="ATBP01002565">
    <property type="protein sequence ID" value="ETR65718.1"/>
    <property type="molecule type" value="Genomic_DNA"/>
</dbReference>
<sequence length="109" mass="11616">RCKTFDESANGYVRGEGVGAILLKPLHMAEKDHDHIYAVIKGSAENHGGNAQSLTAPNPNAQKQVLLAAYEDAQVDPTTVTFIEAHGTGTSLGDPIEIDALKKSLLCFI</sequence>
<dbReference type="GO" id="GO:0005737">
    <property type="term" value="C:cytoplasm"/>
    <property type="evidence" value="ECO:0007669"/>
    <property type="project" value="TreeGrafter"/>
</dbReference>
<name>A0A1V1NT36_9BACT</name>
<dbReference type="Gene3D" id="3.40.47.10">
    <property type="match status" value="1"/>
</dbReference>
<gene>
    <name evidence="4" type="ORF">OMM_13822</name>
</gene>